<dbReference type="InterPro" id="IPR018062">
    <property type="entry name" value="HTH_AraC-typ_CS"/>
</dbReference>
<dbReference type="InterPro" id="IPR009057">
    <property type="entry name" value="Homeodomain-like_sf"/>
</dbReference>
<dbReference type="Gene3D" id="2.60.120.10">
    <property type="entry name" value="Jelly Rolls"/>
    <property type="match status" value="1"/>
</dbReference>
<dbReference type="PRINTS" id="PR00032">
    <property type="entry name" value="HTHARAC"/>
</dbReference>
<dbReference type="SUPFAM" id="SSF46689">
    <property type="entry name" value="Homeodomain-like"/>
    <property type="match status" value="2"/>
</dbReference>
<dbReference type="SUPFAM" id="SSF51182">
    <property type="entry name" value="RmlC-like cupins"/>
    <property type="match status" value="1"/>
</dbReference>
<evidence type="ECO:0000256" key="1">
    <source>
        <dbReference type="ARBA" id="ARBA00023015"/>
    </source>
</evidence>
<dbReference type="SMART" id="SM00342">
    <property type="entry name" value="HTH_ARAC"/>
    <property type="match status" value="1"/>
</dbReference>
<dbReference type="PROSITE" id="PS00041">
    <property type="entry name" value="HTH_ARAC_FAMILY_1"/>
    <property type="match status" value="1"/>
</dbReference>
<evidence type="ECO:0000256" key="2">
    <source>
        <dbReference type="ARBA" id="ARBA00023125"/>
    </source>
</evidence>
<organism evidence="5 6">
    <name type="scientific">Alicyclobacillus cycloheptanicus</name>
    <dbReference type="NCBI Taxonomy" id="1457"/>
    <lineage>
        <taxon>Bacteria</taxon>
        <taxon>Bacillati</taxon>
        <taxon>Bacillota</taxon>
        <taxon>Bacilli</taxon>
        <taxon>Bacillales</taxon>
        <taxon>Alicyclobacillaceae</taxon>
        <taxon>Alicyclobacillus</taxon>
    </lineage>
</organism>
<dbReference type="PANTHER" id="PTHR43280:SF34">
    <property type="entry name" value="ARAC-FAMILY TRANSCRIPTIONAL REGULATOR"/>
    <property type="match status" value="1"/>
</dbReference>
<dbReference type="Pfam" id="PF07883">
    <property type="entry name" value="Cupin_2"/>
    <property type="match status" value="1"/>
</dbReference>
<keyword evidence="1" id="KW-0805">Transcription regulation</keyword>
<dbReference type="InterPro" id="IPR011051">
    <property type="entry name" value="RmlC_Cupin_sf"/>
</dbReference>
<proteinExistence type="predicted"/>
<evidence type="ECO:0000256" key="3">
    <source>
        <dbReference type="ARBA" id="ARBA00023163"/>
    </source>
</evidence>
<evidence type="ECO:0000259" key="4">
    <source>
        <dbReference type="PROSITE" id="PS01124"/>
    </source>
</evidence>
<dbReference type="Pfam" id="PF12833">
    <property type="entry name" value="HTH_18"/>
    <property type="match status" value="1"/>
</dbReference>
<protein>
    <submittedName>
        <fullName evidence="5">AraC-like DNA-binding protein</fullName>
    </submittedName>
</protein>
<keyword evidence="3" id="KW-0804">Transcription</keyword>
<name>A0ABT9XF43_9BACL</name>
<dbReference type="EMBL" id="JAUSTP010000003">
    <property type="protein sequence ID" value="MDQ0188920.1"/>
    <property type="molecule type" value="Genomic_DNA"/>
</dbReference>
<reference evidence="5 6" key="1">
    <citation type="submission" date="2023-07" db="EMBL/GenBank/DDBJ databases">
        <title>Genomic Encyclopedia of Type Strains, Phase IV (KMG-IV): sequencing the most valuable type-strain genomes for metagenomic binning, comparative biology and taxonomic classification.</title>
        <authorList>
            <person name="Goeker M."/>
        </authorList>
    </citation>
    <scope>NUCLEOTIDE SEQUENCE [LARGE SCALE GENOMIC DNA]</scope>
    <source>
        <strain evidence="5 6">DSM 4006</strain>
    </source>
</reference>
<accession>A0ABT9XF43</accession>
<dbReference type="InterPro" id="IPR014710">
    <property type="entry name" value="RmlC-like_jellyroll"/>
</dbReference>
<dbReference type="RefSeq" id="WP_274456489.1">
    <property type="nucleotide sequence ID" value="NZ_CP067097.1"/>
</dbReference>
<dbReference type="PANTHER" id="PTHR43280">
    <property type="entry name" value="ARAC-FAMILY TRANSCRIPTIONAL REGULATOR"/>
    <property type="match status" value="1"/>
</dbReference>
<dbReference type="InterPro" id="IPR018060">
    <property type="entry name" value="HTH_AraC"/>
</dbReference>
<dbReference type="InterPro" id="IPR013096">
    <property type="entry name" value="Cupin_2"/>
</dbReference>
<keyword evidence="2" id="KW-0238">DNA-binding</keyword>
<dbReference type="InterPro" id="IPR020449">
    <property type="entry name" value="Tscrpt_reg_AraC-type_HTH"/>
</dbReference>
<evidence type="ECO:0000313" key="5">
    <source>
        <dbReference type="EMBL" id="MDQ0188920.1"/>
    </source>
</evidence>
<evidence type="ECO:0000313" key="6">
    <source>
        <dbReference type="Proteomes" id="UP001232973"/>
    </source>
</evidence>
<dbReference type="Proteomes" id="UP001232973">
    <property type="component" value="Unassembled WGS sequence"/>
</dbReference>
<feature type="domain" description="HTH araC/xylS-type" evidence="4">
    <location>
        <begin position="158"/>
        <end position="260"/>
    </location>
</feature>
<dbReference type="Gene3D" id="1.10.10.60">
    <property type="entry name" value="Homeodomain-like"/>
    <property type="match status" value="2"/>
</dbReference>
<sequence length="302" mass="34485">MNNPFINILWLAKSEYPSGSCLAPHAHADYYQIYYVVSGEGDFFVGKACVKMERGMYLFARPNDIHGIRTARDVDGEPLRMLEVKYVVFDSDFKEALNQLPMVCQGSDEIERMLWVVFTEAIETRPWYLEVATHTLITVLYHMIRHQRIERSTISGKSKIVDQIKENVNRNYQNDISLDQLSELVGHSKNYICKTFKEQTGMTINLYLNKVRIDRAAELLVNTHAEISEISSSVGYNNVYHFMKTFKKIVGTSPGNFRKSELCGSALVSSRVRAITMIPVQQTSHDIQRTDVKHESSAAGFV</sequence>
<gene>
    <name evidence="5" type="ORF">J2S03_000734</name>
</gene>
<comment type="caution">
    <text evidence="5">The sequence shown here is derived from an EMBL/GenBank/DDBJ whole genome shotgun (WGS) entry which is preliminary data.</text>
</comment>
<dbReference type="PROSITE" id="PS01124">
    <property type="entry name" value="HTH_ARAC_FAMILY_2"/>
    <property type="match status" value="1"/>
</dbReference>
<keyword evidence="6" id="KW-1185">Reference proteome</keyword>